<reference evidence="5 6" key="1">
    <citation type="journal article" date="2010" name="Stand. Genomic Sci.">
        <title>Complete genome sequence of Ignisphaera aggregans type strain (AQ1.S1).</title>
        <authorList>
            <person name="Goker M."/>
            <person name="Held B."/>
            <person name="Lapidus A."/>
            <person name="Nolan M."/>
            <person name="Spring S."/>
            <person name="Yasawong M."/>
            <person name="Lucas S."/>
            <person name="Glavina Del Rio T."/>
            <person name="Tice H."/>
            <person name="Cheng J.F."/>
            <person name="Goodwin L."/>
            <person name="Tapia R."/>
            <person name="Pitluck S."/>
            <person name="Liolios K."/>
            <person name="Ivanova N."/>
            <person name="Mavromatis K."/>
            <person name="Mikhailova N."/>
            <person name="Pati A."/>
            <person name="Chen A."/>
            <person name="Palaniappan K."/>
            <person name="Brambilla E."/>
            <person name="Land M."/>
            <person name="Hauser L."/>
            <person name="Chang Y.J."/>
            <person name="Jeffries C.D."/>
            <person name="Brettin T."/>
            <person name="Detter J.C."/>
            <person name="Han C."/>
            <person name="Rohde M."/>
            <person name="Sikorski J."/>
            <person name="Woyke T."/>
            <person name="Bristow J."/>
            <person name="Eisen J.A."/>
            <person name="Markowitz V."/>
            <person name="Hugenholtz P."/>
            <person name="Kyrpides N.C."/>
            <person name="Klenk H.P."/>
        </authorList>
    </citation>
    <scope>NUCLEOTIDE SEQUENCE [LARGE SCALE GENOMIC DNA]</scope>
    <source>
        <strain evidence="6">DSM 17230 / JCM 13409 / AQ1.S1</strain>
    </source>
</reference>
<comment type="similarity">
    <text evidence="1">Belongs to the SDO1/SBDS family.</text>
</comment>
<evidence type="ECO:0000313" key="5">
    <source>
        <dbReference type="EMBL" id="ADM28304.1"/>
    </source>
</evidence>
<proteinExistence type="inferred from homology"/>
<protein>
    <submittedName>
        <fullName evidence="5">Ribosome maturation protein SBDS</fullName>
    </submittedName>
</protein>
<dbReference type="EMBL" id="CP002098">
    <property type="protein sequence ID" value="ADM28304.1"/>
    <property type="molecule type" value="Genomic_DNA"/>
</dbReference>
<dbReference type="KEGG" id="iag:Igag_1502"/>
<dbReference type="Proteomes" id="UP000001304">
    <property type="component" value="Chromosome"/>
</dbReference>
<dbReference type="InterPro" id="IPR036786">
    <property type="entry name" value="Ribosome_mat_SBDS_N_sf"/>
</dbReference>
<dbReference type="AlphaFoldDB" id="E0SQX4"/>
<dbReference type="Gene3D" id="3.30.70.240">
    <property type="match status" value="1"/>
</dbReference>
<accession>E0SQX4</accession>
<feature type="domain" description="Ribosome maturation protein SDO1/SBDS N-terminal" evidence="2">
    <location>
        <begin position="6"/>
        <end position="92"/>
    </location>
</feature>
<dbReference type="PANTHER" id="PTHR10927:SF4">
    <property type="entry name" value="RIBOSOME MATURATION PROTEIN SDO1 HOMOLOG"/>
    <property type="match status" value="1"/>
</dbReference>
<dbReference type="InterPro" id="IPR046928">
    <property type="entry name" value="SDO1/SBDS_C"/>
</dbReference>
<evidence type="ECO:0000259" key="3">
    <source>
        <dbReference type="Pfam" id="PF09377"/>
    </source>
</evidence>
<dbReference type="InterPro" id="IPR018978">
    <property type="entry name" value="SDO1/SBDS_central"/>
</dbReference>
<evidence type="ECO:0000259" key="2">
    <source>
        <dbReference type="Pfam" id="PF01172"/>
    </source>
</evidence>
<evidence type="ECO:0000259" key="4">
    <source>
        <dbReference type="Pfam" id="PF20268"/>
    </source>
</evidence>
<dbReference type="Gene3D" id="3.30.1250.10">
    <property type="entry name" value="Ribosome maturation protein SBDS, N-terminal domain"/>
    <property type="match status" value="1"/>
</dbReference>
<name>E0SQX4_IGNAA</name>
<dbReference type="BioCyc" id="IAGG583356:GHAH-1492-MONOMER"/>
<dbReference type="InterPro" id="IPR039100">
    <property type="entry name" value="Sdo1/SBDS-like"/>
</dbReference>
<dbReference type="InterPro" id="IPR035647">
    <property type="entry name" value="EFG_III/V"/>
</dbReference>
<dbReference type="Gene3D" id="1.10.10.900">
    <property type="entry name" value="SBDS protein C-terminal domain, subdomain 1"/>
    <property type="match status" value="1"/>
</dbReference>
<dbReference type="GO" id="GO:0042256">
    <property type="term" value="P:cytosolic ribosome assembly"/>
    <property type="evidence" value="ECO:0007669"/>
    <property type="project" value="InterPro"/>
</dbReference>
<dbReference type="NCBIfam" id="TIGR00291">
    <property type="entry name" value="RNA_SBDS"/>
    <property type="match status" value="1"/>
</dbReference>
<dbReference type="SUPFAM" id="SSF89895">
    <property type="entry name" value="FYSH domain"/>
    <property type="match status" value="1"/>
</dbReference>
<dbReference type="SUPFAM" id="SSF109728">
    <property type="entry name" value="Hypothetical protein AF0491, middle domain"/>
    <property type="match status" value="1"/>
</dbReference>
<dbReference type="HOGENOM" id="CLU_043216_2_0_2"/>
<gene>
    <name evidence="5" type="ordered locus">Igag_1502</name>
</gene>
<dbReference type="Pfam" id="PF09377">
    <property type="entry name" value="SBDS_domain_II"/>
    <property type="match status" value="1"/>
</dbReference>
<organism evidence="5 6">
    <name type="scientific">Ignisphaera aggregans (strain DSM 17230 / JCM 13409 / AQ1.S1)</name>
    <dbReference type="NCBI Taxonomy" id="583356"/>
    <lineage>
        <taxon>Archaea</taxon>
        <taxon>Thermoproteota</taxon>
        <taxon>Thermoprotei</taxon>
        <taxon>Desulfurococcales</taxon>
        <taxon>Desulfurococcaceae</taxon>
        <taxon>Ignisphaera</taxon>
    </lineage>
</organism>
<sequence length="232" mass="26373">MSKKEHVIARIMIKGKRFEILVDPEKAYRLREGEEIPIEEVVISDYIYKDVRKGLKASPNELIDVFGTDDMYKISLEIIKKGELQLTTEQRRQLLEMKKKQLIYHIARSAIDPKTKTPIPPSRIEKAMEEAKVSVDLYKSIEEQVPQVIKAISKILPIKIAKALLQVSIPPEYASKVSNQIRRLGDVKKSSWLADGSLIIEIEIPAGMQNDVIEKLNDMTKGNVNVKVLSIV</sequence>
<dbReference type="InterPro" id="IPR037188">
    <property type="entry name" value="Sdo1/SBDS_central_sf"/>
</dbReference>
<dbReference type="Pfam" id="PF01172">
    <property type="entry name" value="SBDS_N"/>
    <property type="match status" value="1"/>
</dbReference>
<dbReference type="SUPFAM" id="SSF54980">
    <property type="entry name" value="EF-G C-terminal domain-like"/>
    <property type="match status" value="1"/>
</dbReference>
<keyword evidence="6" id="KW-1185">Reference proteome</keyword>
<dbReference type="InterPro" id="IPR019783">
    <property type="entry name" value="SDO1/SBDS_N"/>
</dbReference>
<dbReference type="InterPro" id="IPR002140">
    <property type="entry name" value="Sdo1/SBDS"/>
</dbReference>
<evidence type="ECO:0000313" key="6">
    <source>
        <dbReference type="Proteomes" id="UP000001304"/>
    </source>
</evidence>
<dbReference type="Pfam" id="PF20268">
    <property type="entry name" value="SBDS_C"/>
    <property type="match status" value="1"/>
</dbReference>
<dbReference type="STRING" id="583356.Igag_1502"/>
<dbReference type="PANTHER" id="PTHR10927">
    <property type="entry name" value="RIBOSOME MATURATION PROTEIN SBDS"/>
    <property type="match status" value="1"/>
</dbReference>
<evidence type="ECO:0000256" key="1">
    <source>
        <dbReference type="ARBA" id="ARBA00007433"/>
    </source>
</evidence>
<feature type="domain" description="Ribosome maturation protein SDO1/SBDS central" evidence="3">
    <location>
        <begin position="100"/>
        <end position="161"/>
    </location>
</feature>
<feature type="domain" description="Ribosome maturation protein SDO1/SBDS C-terminal" evidence="4">
    <location>
        <begin position="164"/>
        <end position="230"/>
    </location>
</feature>